<dbReference type="OrthoDB" id="2972467at2"/>
<dbReference type="Proteomes" id="UP000320643">
    <property type="component" value="Unassembled WGS sequence"/>
</dbReference>
<dbReference type="Pfam" id="PF20041">
    <property type="entry name" value="DUF6443"/>
    <property type="match status" value="1"/>
</dbReference>
<name>A0A552VAT1_9FLAO</name>
<dbReference type="RefSeq" id="WP_143371777.1">
    <property type="nucleotide sequence ID" value="NZ_VJVZ01000001.1"/>
</dbReference>
<dbReference type="PANTHER" id="PTHR32305:SF15">
    <property type="entry name" value="PROTEIN RHSA-RELATED"/>
    <property type="match status" value="1"/>
</dbReference>
<dbReference type="InterPro" id="IPR050708">
    <property type="entry name" value="T6SS_VgrG/RHS"/>
</dbReference>
<organism evidence="3 4">
    <name type="scientific">Flavobacterium zepuense</name>
    <dbReference type="NCBI Taxonomy" id="2593302"/>
    <lineage>
        <taxon>Bacteria</taxon>
        <taxon>Pseudomonadati</taxon>
        <taxon>Bacteroidota</taxon>
        <taxon>Flavobacteriia</taxon>
        <taxon>Flavobacteriales</taxon>
        <taxon>Flavobacteriaceae</taxon>
        <taxon>Flavobacterium</taxon>
    </lineage>
</organism>
<reference evidence="3 4" key="1">
    <citation type="submission" date="2019-07" db="EMBL/GenBank/DDBJ databases">
        <title>Flavobacterium sp. nov., isolated from glacier ice.</title>
        <authorList>
            <person name="Liu Q."/>
            <person name="Xin Y.-H."/>
        </authorList>
    </citation>
    <scope>NUCLEOTIDE SEQUENCE [LARGE SCALE GENOMIC DNA]</scope>
    <source>
        <strain evidence="3 4">ZT4R6</strain>
    </source>
</reference>
<feature type="chain" id="PRO_5021990373" description="DUF6443 domain-containing protein" evidence="1">
    <location>
        <begin position="25"/>
        <end position="4155"/>
    </location>
</feature>
<accession>A0A552VAT1</accession>
<keyword evidence="4" id="KW-1185">Reference proteome</keyword>
<dbReference type="PANTHER" id="PTHR32305">
    <property type="match status" value="1"/>
</dbReference>
<evidence type="ECO:0000313" key="3">
    <source>
        <dbReference type="EMBL" id="TRW27549.1"/>
    </source>
</evidence>
<keyword evidence="1" id="KW-0732">Signal</keyword>
<feature type="signal peptide" evidence="1">
    <location>
        <begin position="1"/>
        <end position="24"/>
    </location>
</feature>
<evidence type="ECO:0000313" key="4">
    <source>
        <dbReference type="Proteomes" id="UP000320643"/>
    </source>
</evidence>
<evidence type="ECO:0000259" key="2">
    <source>
        <dbReference type="Pfam" id="PF20041"/>
    </source>
</evidence>
<dbReference type="InterPro" id="IPR045619">
    <property type="entry name" value="DUF6443"/>
</dbReference>
<dbReference type="NCBIfam" id="TIGR03696">
    <property type="entry name" value="Rhs_assc_core"/>
    <property type="match status" value="1"/>
</dbReference>
<evidence type="ECO:0000256" key="1">
    <source>
        <dbReference type="SAM" id="SignalP"/>
    </source>
</evidence>
<dbReference type="InterPro" id="IPR022385">
    <property type="entry name" value="Rhs_assc_core"/>
</dbReference>
<dbReference type="Gene3D" id="2.180.10.10">
    <property type="entry name" value="RHS repeat-associated core"/>
    <property type="match status" value="2"/>
</dbReference>
<protein>
    <recommendedName>
        <fullName evidence="2">DUF6443 domain-containing protein</fullName>
    </recommendedName>
</protein>
<gene>
    <name evidence="3" type="ORF">FMM05_02605</name>
</gene>
<dbReference type="NCBIfam" id="TIGR01643">
    <property type="entry name" value="YD_repeat_2x"/>
    <property type="match status" value="1"/>
</dbReference>
<proteinExistence type="predicted"/>
<feature type="domain" description="DUF6443" evidence="2">
    <location>
        <begin position="316"/>
        <end position="478"/>
    </location>
</feature>
<dbReference type="InterPro" id="IPR006530">
    <property type="entry name" value="YD"/>
</dbReference>
<dbReference type="EMBL" id="VJVZ01000001">
    <property type="protein sequence ID" value="TRW27549.1"/>
    <property type="molecule type" value="Genomic_DNA"/>
</dbReference>
<sequence length="4155" mass="459853">MTKNYSFSFSIVLTVLLCLFSASAYSQHKRFESAPLTGVAIATNTAFEFLDPEINTPYLFSETYSTFIELKIDDNVGPYNRYIYTLNLTVTPKNNSGALITTEAYSVQLKVENNKVTENANFIDFAKHEIVNRKGARIVVTSITTENLDTGLTSSVTPANITLKLALETDRYYLLSNMIPVVTATTTGTASGFVLLEWTEIEGGLEYEVEYTWIDRYGNQLTSFLNAADVPLTENDFRLNSTRIKTKDNKFEIPLVYADGFLVFRVRAVGRFTDSTDYSKRLYGNWSFPTTAKTNVSHWQHLVTTSHEGNKNWQFQSSFAEDGKKKEVVSYFDGSLRNRQTVTRINTNDKALIGEVIYDEEGRPAVEVLPVPTNQEVIKYYQDFNRNMTNKVYSYQDMVPVGTDPCNAVPDGMSNSYGASNYYSANNPFANSFKDNIPDAETFPFSQTEYTKDNTGRIKKKGGVGKTHQLGMAHEMQYLYSIPTQEELNRLFGYSVGNVSHYKKNTVIDPNGQISTSYLDPQGRTIATALTSGSPDNLSALSSTGVHQLTSADLLSKVGPNDYDTDVDNNDKFATGRYGNLQDGLVYEGSKALIEKNTVYSFNYNLKKINPFNFICDVNNTYTYPTTYKLQVNVADDCGTVVFQKDLNKANNTSLATAAAAYPLNLSVPFDLSTSTLKLGTYSITKKLVVDDVALETYVEDYITKGLEDGCILPPQAPHPNVSECFQTCEECVNYYNSLQFAGAANGQAAYIAQMLASNYDLLQLTPGTTPYNDLKNLLTVRYKREFEIIIEQCQISCQPEGSQSDENELGTSYFSAFAANLLNNMLDDMKPGGQYGLTNVQIAEDGQSTDAAAGLPIDQLPWSIYNENNSLYSASVGIIDPTQVSWRTPYYFYELYTTTVSGILTNSQTTGVSLIAQGDTRYRHYFTATGQIDYLDVFWDGTAWSIPLQNPAAPGSNSDVILVDAAQGLYKVEPIKLANVADFIANFRPEWAYSLVKHHPEYQYLLYKLKEGDIANQFTAVRTLNEGTASQTLENVSVDVNTDGFDQFITTITYANAIQNDYLDSNGTTILDYDPYFKTTTATHPLDGTTLAAGSQSSGMTLTLATTLSTINPLSQSSVNYQTLKRQLMTEALFGGNGNTGGFENSGMNMARSIYTTIACGTPDGSCDLPANTPFNNVIAHINNTFSDADKATFWDYFNTYYISAKQRIQHVFTNLYAYKQGMYNDCIGSENGQNVNRITSVIDFYPAQRNEIKAWVDAFTPGNSSLFYTTNQGAYLTTKTKRFLPYDEIYKSEGDAQSNYDDMLANAQYEILIQQGICPMVNDLQIFLHEAAKKPTMFPVFRGQASNSIIPMPFITQGLFQELGGVLNGAPTQPLSVTSTIVNSGKTLIINFLQTNNPSPLFDRAVTLTIPTGTTFPAGGAISWNSNYGQTLQQNLNGWTIVQMKQLVSTVYDANEECYRFKVLAKIIHNQNASVAFEVVLDGTTRARLFCTNDLTEVYDPESGSEAIYLEPVYGDGECTKKEDFATAFKQFLTSLQSDGTINNTSVDVSNHPSFAPNSFLYNFLSLQSGDVLNWHGNLVNNGTDYYALYLNNEIVLSIANFNTPLNLLNPVLDINVGILSQITTTSNISLATATAYGHKISVILQVGGQPITYNGFLFNGGSFNNNNPFDFSCCNNCDEQYTCSANQDFESGLQTLIQQLISAHVVNAPNYPLNNLPQFQPGGYFYVYLGMTPSSVAAWTYVNGVYSITMTGGGSGIVMEATGLDFQQGLILTDVGQEFGDYNYFNVITNLNGSQASFAGQIYLLTVDPRKGEIIQTALNFNCCNTAFATGPGSFGRYLELNKILLNELIDFAIYNLNNNINVSTYDSPTVWELDSYFYNAFGVTNLTYSIQNNNLEITFQGGGIDNSQACGGLYYLRVPFGVYVQDIYLTSDQMFAYLFENELQILSYYGVVLTNGDIIGDEINTPTNFPDYVGHRIACTRRVVVKNDPPCDCIPKQPLPVSCDEKYPQYVSKINSLYGGGEPTFIFSKDEFCCLNLAYILDAWNTYLQQFSITSVNDPRYISLPDFGGNALGYGYDGYYIAIVEYKLYLQNPSLPEESKGWPYFINDVFMAAHPEICKTPPMIPECAPVVPTENGCELFAINVTEAYNADAYNAYLDSKRQEFRIAYLQDALTKAIETFNMQYYDKEYQYTLYYYDQAGNLTRTVPPKGVDRFEVSELNQQNGQGISLNSQINQHRQLQGLTNNSTLLPQHSLTTNYHYNTLNQLVWQTSPDGGITRFAYDELGRIIASQNANQLANKTFSYTRYDALGRIFESGQMVKPVVMGIDDNGRLKYSNGSAVITSDYPTVVNYPYNVCAKTMEVTRTLYDGYAGLDAFTISGPRNVRNRVGVIFYYDELTDPVNNANYNNYIAYNYDIHGNVNEMLQFNNDIYIDLNSSLKYKRVNYEYDIVSGNVNKVTYQKGERDQFMHQYTYDADNRIVDVKTSKNGVIWEKDAAYYYYDHGPLARTEIGDKQVQGVDYAYTIQGWLKAVNSENMRNIDSDMGRDGKATLRPFVAKDATAFSLSYFENDYKAITPNTNTFDVTPNITGMTPLYNGNIGKMITTLRGLDQLALASQANLYKYDQLNRIMSMNSSRVVSGTVTPDISSGYSYDNNGNITKLTAKAPDNTGGIIDMDRLAYNYISGSNKLDYVSDGVADNVFGPNGENIDIDNQQPGNYKYDNIGQLIIDNKEGLTIGWRVDGKVKQVKNSTGRTINFQYDGLGNRISKTVRETPEVNDKKVTQYSRDAQGNVLGVYTYTTTASGSKTYYLDEHHIYGSSRLGLEQENTLMAKSSSLVFSSALTTPQTNQDTQYTTNDVNPGEVVEVFEDYSLNITPQTQGTWSEPSDPTLSDKLLSNFSFSTKVKFDAATPVNSDVLIGQVESNIPEPNPLFTLRDKTAGFVSGSTFTVDPAFITYSSSTLNKISGGTLWKKANTTSAVIVGNGYIERTINSLQELNFGLSYTIAAVATGGLDIDYGFKTFTTGSVILYNNASPTALALSTNNSIVQTGDKLRVERYNGHVYFYRIRGTETLLLKSIAEPTASVGQNMYVDVNMLTLGATPITIATGISAPTFNATDGQAIQLINATGLVINNTTKTISKVGLGTFTQSLAYNVGARSTQTINGAGKLELTVTDISSTNAAYVGLSETHTFTGALTDYGITKPTYTIRISGTNATCYKGTSLITSTVIAVNDKLSIERVNGKVRFLKNSAQVGASTPEVTPNAPLFLDFGLGYYGTHIDQVNLTNYQEKSTMQVIVRKDASSKYYPIIKIKHTISTGIKQEITLTPAATSNDSKISQAVMTADGMDIEFNANIDFGLYNTSPLIIADYVFKVNGLNGLFDTTITPPTVGTEAFSATSNSFIKNTLAGTTNPSYSMCNFNYGMVNSAEVGFYRWIGFDVPGGQSPATYGVFSDDNIITINMNILNRTLGPCLADSDGDKIFDLYEDINGDGNVANDDTDADGIPDYLDTDDDGDTILTSYEIAGQTVVGFTDGAQNTDGDGLKNYLDADDDGDGYPTLQESPNAYANGLPGVPVNPLDSDSDGTPDYLDPNNTIVAETSRPISKVNYTNTIGDKRYELSNHLGNVLNVITDRKLVDNNLILTYNNEFQTSTGFTNIPTATNSIVSGRMRVNPQTNGSGVYRSFTFTAGVVYSIQMYIDPGTLPAGTPVRFYVRNNTSTLVYTEQQVSTPGVYTLRFECPTTAAYRVSLTVDAPPLSLLFFYADNLFIYTLPAAPAGDFATLFKPDVTTFNDYYPFGMLVPNRHGNTPDYRYGFNGQEMDNEVKGEGNLYHADFWKYDPRIAQRWNRDPVKKDYLSPYAVFGGNPILFVDPDGADWYENNNYNPKDKESKQYQWFEGSDQKDGFTHLGEYLVTMAKGENSITIQYQNENKRSITLSTDLGKKYKMLLAEGGFNSKKAYGIDKTGRGVNASNNTHRETFYGLLIISASMDNRLRTAGIAENDKALNGAFGDGKTYESMFTKSQYNGASEAAYKDFWTWESSLASGGISKKDKFTYFGNAFAALENPAQRLLNFKSIGVKAYSILAYSHNGVGNLLYSPGVISFNSVGTLLTNVESKSNILLWGDVKFGGEAEFFESLKAYKKPYQDKIMEYFGLK</sequence>
<comment type="caution">
    <text evidence="3">The sequence shown here is derived from an EMBL/GenBank/DDBJ whole genome shotgun (WGS) entry which is preliminary data.</text>
</comment>